<evidence type="ECO:0000256" key="1">
    <source>
        <dbReference type="ARBA" id="ARBA00003973"/>
    </source>
</evidence>
<evidence type="ECO:0000256" key="2">
    <source>
        <dbReference type="ARBA" id="ARBA00004651"/>
    </source>
</evidence>
<dbReference type="PANTHER" id="PTHR14269:SF62">
    <property type="entry name" value="CDP-DIACYLGLYCEROL--GLYCEROL-3-PHOSPHATE 3-PHOSPHATIDYLTRANSFERASE 1, CHLOROPLASTIC"/>
    <property type="match status" value="1"/>
</dbReference>
<comment type="pathway">
    <text evidence="3">Phospholipid metabolism; phosphatidylglycerol biosynthesis; phosphatidylglycerol from CDP-diacylglycerol: step 1/2.</text>
</comment>
<dbReference type="PROSITE" id="PS00379">
    <property type="entry name" value="CDP_ALCOHOL_P_TRANSF"/>
    <property type="match status" value="1"/>
</dbReference>
<proteinExistence type="inferred from homology"/>
<dbReference type="FunFam" id="1.20.120.1760:FF:000004">
    <property type="entry name" value="CDP-diacylglycerol--glycerol-3-phosphate 3-phosphatidyltransferase"/>
    <property type="match status" value="1"/>
</dbReference>
<evidence type="ECO:0000256" key="3">
    <source>
        <dbReference type="ARBA" id="ARBA00005042"/>
    </source>
</evidence>
<evidence type="ECO:0000256" key="14">
    <source>
        <dbReference type="ARBA" id="ARBA00023136"/>
    </source>
</evidence>
<keyword evidence="14 20" id="KW-0472">Membrane</keyword>
<dbReference type="InterPro" id="IPR000462">
    <property type="entry name" value="CDP-OH_P_trans"/>
</dbReference>
<comment type="caution">
    <text evidence="21">The sequence shown here is derived from an EMBL/GenBank/DDBJ whole genome shotgun (WGS) entry which is preliminary data.</text>
</comment>
<feature type="transmembrane region" description="Helical" evidence="20">
    <location>
        <begin position="21"/>
        <end position="40"/>
    </location>
</feature>
<evidence type="ECO:0000256" key="18">
    <source>
        <dbReference type="NCBIfam" id="TIGR00560"/>
    </source>
</evidence>
<keyword evidence="11 20" id="KW-0812">Transmembrane</keyword>
<evidence type="ECO:0000256" key="9">
    <source>
        <dbReference type="ARBA" id="ARBA00022516"/>
    </source>
</evidence>
<dbReference type="UniPathway" id="UPA00084">
    <property type="reaction ID" value="UER00503"/>
</dbReference>
<accession>C2KL37</accession>
<evidence type="ECO:0000256" key="20">
    <source>
        <dbReference type="SAM" id="Phobius"/>
    </source>
</evidence>
<evidence type="ECO:0000256" key="4">
    <source>
        <dbReference type="ARBA" id="ARBA00005189"/>
    </source>
</evidence>
<dbReference type="InterPro" id="IPR004570">
    <property type="entry name" value="Phosphatidylglycerol_P_synth"/>
</dbReference>
<evidence type="ECO:0000256" key="8">
    <source>
        <dbReference type="ARBA" id="ARBA00022475"/>
    </source>
</evidence>
<feature type="transmembrane region" description="Helical" evidence="20">
    <location>
        <begin position="91"/>
        <end position="107"/>
    </location>
</feature>
<dbReference type="Gene3D" id="1.20.120.1760">
    <property type="match status" value="1"/>
</dbReference>
<evidence type="ECO:0000256" key="19">
    <source>
        <dbReference type="RuleBase" id="RU003750"/>
    </source>
</evidence>
<comment type="similarity">
    <text evidence="5 19">Belongs to the CDP-alcohol phosphatidyltransferase class-I family.</text>
</comment>
<name>C2KL37_LEUMC</name>
<comment type="subcellular location">
    <subcellularLocation>
        <location evidence="2">Cell membrane</location>
        <topology evidence="2">Multi-pass membrane protein</topology>
    </subcellularLocation>
</comment>
<evidence type="ECO:0000256" key="13">
    <source>
        <dbReference type="ARBA" id="ARBA00023098"/>
    </source>
</evidence>
<keyword evidence="16" id="KW-1208">Phospholipid metabolism</keyword>
<gene>
    <name evidence="21" type="primary">pgsA</name>
    <name evidence="21" type="ORF">HMPREF0555_1353</name>
</gene>
<keyword evidence="10 19" id="KW-0808">Transferase</keyword>
<feature type="transmembrane region" description="Helical" evidence="20">
    <location>
        <begin position="52"/>
        <end position="70"/>
    </location>
</feature>
<dbReference type="EMBL" id="ACKV01000074">
    <property type="protein sequence ID" value="EEJ42035.1"/>
    <property type="molecule type" value="Genomic_DNA"/>
</dbReference>
<dbReference type="GO" id="GO:0005886">
    <property type="term" value="C:plasma membrane"/>
    <property type="evidence" value="ECO:0007669"/>
    <property type="project" value="UniProtKB-SubCell"/>
</dbReference>
<dbReference type="GO" id="GO:0008444">
    <property type="term" value="F:CDP-diacylglycerol-glycerol-3-phosphate 3-phosphatidyltransferase activity"/>
    <property type="evidence" value="ECO:0007669"/>
    <property type="project" value="UniProtKB-UniRule"/>
</dbReference>
<evidence type="ECO:0000256" key="15">
    <source>
        <dbReference type="ARBA" id="ARBA00023209"/>
    </source>
</evidence>
<evidence type="ECO:0000256" key="17">
    <source>
        <dbReference type="ARBA" id="ARBA00048586"/>
    </source>
</evidence>
<dbReference type="NCBIfam" id="TIGR00560">
    <property type="entry name" value="pgsA"/>
    <property type="match status" value="1"/>
</dbReference>
<evidence type="ECO:0000256" key="11">
    <source>
        <dbReference type="ARBA" id="ARBA00022692"/>
    </source>
</evidence>
<keyword evidence="8" id="KW-1003">Cell membrane</keyword>
<dbReference type="Proteomes" id="UP000004283">
    <property type="component" value="Unassembled WGS sequence"/>
</dbReference>
<dbReference type="InterPro" id="IPR050324">
    <property type="entry name" value="CDP-alcohol_PTase-I"/>
</dbReference>
<keyword evidence="12 20" id="KW-1133">Transmembrane helix</keyword>
<comment type="pathway">
    <text evidence="4">Lipid metabolism.</text>
</comment>
<keyword evidence="13" id="KW-0443">Lipid metabolism</keyword>
<protein>
    <recommendedName>
        <fullName evidence="7 18">CDP-diacylglycerol--glycerol-3-phosphate 3-phosphatidyltransferase</fullName>
        <ecNumber evidence="6 18">2.7.8.5</ecNumber>
    </recommendedName>
</protein>
<organism evidence="21 22">
    <name type="scientific">Leuconostoc mesenteroides subsp. cremoris ATCC 19254</name>
    <dbReference type="NCBI Taxonomy" id="586220"/>
    <lineage>
        <taxon>Bacteria</taxon>
        <taxon>Bacillati</taxon>
        <taxon>Bacillota</taxon>
        <taxon>Bacilli</taxon>
        <taxon>Lactobacillales</taxon>
        <taxon>Lactobacillaceae</taxon>
        <taxon>Leuconostoc</taxon>
    </lineage>
</organism>
<feature type="transmembrane region" description="Helical" evidence="20">
    <location>
        <begin position="154"/>
        <end position="172"/>
    </location>
</feature>
<feature type="transmembrane region" description="Helical" evidence="20">
    <location>
        <begin position="178"/>
        <end position="195"/>
    </location>
</feature>
<dbReference type="PANTHER" id="PTHR14269">
    <property type="entry name" value="CDP-DIACYLGLYCEROL--GLYCEROL-3-PHOSPHATE 3-PHOSPHATIDYLTRANSFERASE-RELATED"/>
    <property type="match status" value="1"/>
</dbReference>
<evidence type="ECO:0000256" key="10">
    <source>
        <dbReference type="ARBA" id="ARBA00022679"/>
    </source>
</evidence>
<dbReference type="InterPro" id="IPR048254">
    <property type="entry name" value="CDP_ALCOHOL_P_TRANSF_CS"/>
</dbReference>
<dbReference type="EC" id="2.7.8.5" evidence="6 18"/>
<evidence type="ECO:0000256" key="7">
    <source>
        <dbReference type="ARBA" id="ARBA00014944"/>
    </source>
</evidence>
<dbReference type="HOGENOM" id="CLU_051314_2_3_9"/>
<evidence type="ECO:0000256" key="5">
    <source>
        <dbReference type="ARBA" id="ARBA00010441"/>
    </source>
</evidence>
<evidence type="ECO:0000256" key="12">
    <source>
        <dbReference type="ARBA" id="ARBA00022989"/>
    </source>
</evidence>
<keyword evidence="15" id="KW-0594">Phospholipid biosynthesis</keyword>
<comment type="catalytic activity">
    <reaction evidence="17">
        <text>a CDP-1,2-diacyl-sn-glycerol + sn-glycerol 3-phosphate = a 1,2-diacyl-sn-glycero-3-phospho-(1'-sn-glycero-3'-phosphate) + CMP + H(+)</text>
        <dbReference type="Rhea" id="RHEA:12593"/>
        <dbReference type="ChEBI" id="CHEBI:15378"/>
        <dbReference type="ChEBI" id="CHEBI:57597"/>
        <dbReference type="ChEBI" id="CHEBI:58332"/>
        <dbReference type="ChEBI" id="CHEBI:60110"/>
        <dbReference type="ChEBI" id="CHEBI:60377"/>
        <dbReference type="EC" id="2.7.8.5"/>
    </reaction>
</comment>
<evidence type="ECO:0000256" key="6">
    <source>
        <dbReference type="ARBA" id="ARBA00013170"/>
    </source>
</evidence>
<keyword evidence="9" id="KW-0444">Lipid biosynthesis</keyword>
<reference evidence="21 22" key="1">
    <citation type="submission" date="2009-04" db="EMBL/GenBank/DDBJ databases">
        <authorList>
            <person name="Qin X."/>
            <person name="Bachman B."/>
            <person name="Battles P."/>
            <person name="Bell A."/>
            <person name="Bess C."/>
            <person name="Bickham C."/>
            <person name="Chaboub L."/>
            <person name="Chen D."/>
            <person name="Coyle M."/>
            <person name="Deiros D.R."/>
            <person name="Dinh H."/>
            <person name="Forbes L."/>
            <person name="Fowler G."/>
            <person name="Francisco L."/>
            <person name="Fu Q."/>
            <person name="Gubbala S."/>
            <person name="Hale W."/>
            <person name="Han Y."/>
            <person name="Hemphill L."/>
            <person name="Highlander S.K."/>
            <person name="Hirani K."/>
            <person name="Hogues M."/>
            <person name="Jackson L."/>
            <person name="Jakkamsetti A."/>
            <person name="Javaid M."/>
            <person name="Jiang H."/>
            <person name="Korchina V."/>
            <person name="Kovar C."/>
            <person name="Lara F."/>
            <person name="Lee S."/>
            <person name="Mata R."/>
            <person name="Mathew T."/>
            <person name="Moen C."/>
            <person name="Morales K."/>
            <person name="Munidasa M."/>
            <person name="Nazareth L."/>
            <person name="Ngo R."/>
            <person name="Nguyen L."/>
            <person name="Okwuonu G."/>
            <person name="Ongeri F."/>
            <person name="Patil S."/>
            <person name="Petrosino J."/>
            <person name="Pham C."/>
            <person name="Pham P."/>
            <person name="Pu L.-L."/>
            <person name="Puazo M."/>
            <person name="Raj R."/>
            <person name="Reid J."/>
            <person name="Rouhana J."/>
            <person name="Saada N."/>
            <person name="Shang Y."/>
            <person name="Simmons D."/>
            <person name="Thornton R."/>
            <person name="Warren J."/>
            <person name="Weissenberger G."/>
            <person name="Zhang J."/>
            <person name="Zhang L."/>
            <person name="Zhou C."/>
            <person name="Zhu D."/>
            <person name="Muzny D."/>
            <person name="Worley K."/>
            <person name="Gibbs R."/>
        </authorList>
    </citation>
    <scope>NUCLEOTIDE SEQUENCE [LARGE SCALE GENOMIC DNA]</scope>
    <source>
        <strain evidence="21 22">ATCC 19254</strain>
    </source>
</reference>
<comment type="function">
    <text evidence="1">This protein catalyzes the committed step to the synthesis of the acidic phospholipids.</text>
</comment>
<evidence type="ECO:0000313" key="21">
    <source>
        <dbReference type="EMBL" id="EEJ42035.1"/>
    </source>
</evidence>
<dbReference type="InterPro" id="IPR043130">
    <property type="entry name" value="CDP-OH_PTrfase_TM_dom"/>
</dbReference>
<dbReference type="AlphaFoldDB" id="C2KL37"/>
<dbReference type="Pfam" id="PF01066">
    <property type="entry name" value="CDP-OH_P_transf"/>
    <property type="match status" value="1"/>
</dbReference>
<sequence>MCFLISINKGCIMNLPNKLTVFRIILIPVFILLLTVPYAWSNIRFLGATMPVNWLIAAVVFAIASATDFLDGQIARSQHLVTNFGKFADPLADKLLVMTALIFLTSFNVVPAWMTAVIVIRELAVTGLRTLIVENNGKVLAAQMPGKIKTFSQMFAIFFLYIHNAPFSIINFPIGDVLLWVAVIFTIYSGIDYFWQNRNVFSDGM</sequence>
<dbReference type="PIRSF" id="PIRSF000847">
    <property type="entry name" value="Phos_ph_gly_syn"/>
    <property type="match status" value="1"/>
</dbReference>
<dbReference type="GO" id="GO:0006655">
    <property type="term" value="P:phosphatidylglycerol biosynthetic process"/>
    <property type="evidence" value="ECO:0007669"/>
    <property type="project" value="UniProtKB-UniPathway"/>
</dbReference>
<evidence type="ECO:0000313" key="22">
    <source>
        <dbReference type="Proteomes" id="UP000004283"/>
    </source>
</evidence>
<evidence type="ECO:0000256" key="16">
    <source>
        <dbReference type="ARBA" id="ARBA00023264"/>
    </source>
</evidence>